<reference evidence="2 3" key="1">
    <citation type="submission" date="2020-08" db="EMBL/GenBank/DDBJ databases">
        <title>Sequencing the genomes of 1000 actinobacteria strains.</title>
        <authorList>
            <person name="Klenk H.-P."/>
        </authorList>
    </citation>
    <scope>NUCLEOTIDE SEQUENCE [LARGE SCALE GENOMIC DNA]</scope>
    <source>
        <strain evidence="2 3">DSM 19600</strain>
    </source>
</reference>
<evidence type="ECO:0000259" key="1">
    <source>
        <dbReference type="Pfam" id="PF06283"/>
    </source>
</evidence>
<proteinExistence type="predicted"/>
<dbReference type="InterPro" id="IPR029010">
    <property type="entry name" value="ThuA-like"/>
</dbReference>
<dbReference type="RefSeq" id="WP_183500687.1">
    <property type="nucleotide sequence ID" value="NZ_BAABCO010000003.1"/>
</dbReference>
<evidence type="ECO:0000313" key="3">
    <source>
        <dbReference type="Proteomes" id="UP000549113"/>
    </source>
</evidence>
<name>A0AA40SS27_9MICO</name>
<sequence>MRALIAVGTGRYADPWHPFAQVGARVADILTADGWDVDIDPDVDHALTVLDGVDLLVVAAGDPWADDVAAAPEASQQGLVDATARGLGILALHSATASLRGYPEWAQLTGAVWLPRVSMHPPFEEAAVVRVLPGHPLADGLGDFTVPDERYANLQSVGRSDVLADHEHEGVRYPLMWTREVGSARVAYDALGHDGRSYESESHREIVRRLARWVART</sequence>
<protein>
    <recommendedName>
        <fullName evidence="1">ThuA-like domain-containing protein</fullName>
    </recommendedName>
</protein>
<dbReference type="InterPro" id="IPR029062">
    <property type="entry name" value="Class_I_gatase-like"/>
</dbReference>
<evidence type="ECO:0000313" key="2">
    <source>
        <dbReference type="EMBL" id="MBB4141180.1"/>
    </source>
</evidence>
<comment type="caution">
    <text evidence="2">The sequence shown here is derived from an EMBL/GenBank/DDBJ whole genome shotgun (WGS) entry which is preliminary data.</text>
</comment>
<dbReference type="PANTHER" id="PTHR40469:SF2">
    <property type="entry name" value="GALACTOSE-BINDING DOMAIN-LIKE SUPERFAMILY PROTEIN"/>
    <property type="match status" value="1"/>
</dbReference>
<gene>
    <name evidence="2" type="ORF">BKA10_002974</name>
</gene>
<dbReference type="Gene3D" id="3.40.50.880">
    <property type="match status" value="1"/>
</dbReference>
<dbReference type="PANTHER" id="PTHR40469">
    <property type="entry name" value="SECRETED GLYCOSYL HYDROLASE"/>
    <property type="match status" value="1"/>
</dbReference>
<dbReference type="EMBL" id="JACIFH010000001">
    <property type="protein sequence ID" value="MBB4141180.1"/>
    <property type="molecule type" value="Genomic_DNA"/>
</dbReference>
<feature type="domain" description="ThuA-like" evidence="1">
    <location>
        <begin position="21"/>
        <end position="214"/>
    </location>
</feature>
<accession>A0AA40SS27</accession>
<organism evidence="2 3">
    <name type="scientific">Microbacterium invictum</name>
    <dbReference type="NCBI Taxonomy" id="515415"/>
    <lineage>
        <taxon>Bacteria</taxon>
        <taxon>Bacillati</taxon>
        <taxon>Actinomycetota</taxon>
        <taxon>Actinomycetes</taxon>
        <taxon>Micrococcales</taxon>
        <taxon>Microbacteriaceae</taxon>
        <taxon>Microbacterium</taxon>
    </lineage>
</organism>
<dbReference type="AlphaFoldDB" id="A0AA40SS27"/>
<keyword evidence="3" id="KW-1185">Reference proteome</keyword>
<dbReference type="Proteomes" id="UP000549113">
    <property type="component" value="Unassembled WGS sequence"/>
</dbReference>
<dbReference type="Pfam" id="PF06283">
    <property type="entry name" value="ThuA"/>
    <property type="match status" value="1"/>
</dbReference>
<dbReference type="SUPFAM" id="SSF52317">
    <property type="entry name" value="Class I glutamine amidotransferase-like"/>
    <property type="match status" value="1"/>
</dbReference>